<evidence type="ECO:0000313" key="17">
    <source>
        <dbReference type="Proteomes" id="UP000018731"/>
    </source>
</evidence>
<dbReference type="InterPro" id="IPR007694">
    <property type="entry name" value="DNA_helicase_DnaB-like_C"/>
</dbReference>
<proteinExistence type="inferred from homology"/>
<evidence type="ECO:0000256" key="11">
    <source>
        <dbReference type="NCBIfam" id="TIGR00665"/>
    </source>
</evidence>
<dbReference type="GO" id="GO:0016887">
    <property type="term" value="F:ATP hydrolysis activity"/>
    <property type="evidence" value="ECO:0007669"/>
    <property type="project" value="RHEA"/>
</dbReference>
<dbReference type="PANTHER" id="PTHR30153">
    <property type="entry name" value="REPLICATIVE DNA HELICASE DNAB"/>
    <property type="match status" value="1"/>
</dbReference>
<reference evidence="16 17" key="1">
    <citation type="journal article" date="2014" name="Genome Announc.">
        <title>Draft genome sequences of six enterohepatic helicobacter species isolated from humans and one from rhesus macaques.</title>
        <authorList>
            <person name="Shen Z."/>
            <person name="Sheh A."/>
            <person name="Young S.K."/>
            <person name="Abouelliel A."/>
            <person name="Ward D.V."/>
            <person name="Earl A.M."/>
            <person name="Fox J.G."/>
        </authorList>
    </citation>
    <scope>NUCLEOTIDE SEQUENCE [LARGE SCALE GENOMIC DNA]</scope>
    <source>
        <strain evidence="16 17">MIT 99-5501</strain>
    </source>
</reference>
<organism evidence="16 17">
    <name type="scientific">Helicobacter macacae MIT 99-5501</name>
    <dbReference type="NCBI Taxonomy" id="1357400"/>
    <lineage>
        <taxon>Bacteria</taxon>
        <taxon>Pseudomonadati</taxon>
        <taxon>Campylobacterota</taxon>
        <taxon>Epsilonproteobacteria</taxon>
        <taxon>Campylobacterales</taxon>
        <taxon>Helicobacteraceae</taxon>
        <taxon>Helicobacter</taxon>
    </lineage>
</organism>
<evidence type="ECO:0000256" key="6">
    <source>
        <dbReference type="ARBA" id="ARBA00022806"/>
    </source>
</evidence>
<dbReference type="EMBL" id="AZJI01000005">
    <property type="protein sequence ID" value="ETD23486.1"/>
    <property type="molecule type" value="Genomic_DNA"/>
</dbReference>
<dbReference type="AlphaFoldDB" id="V8C9U4"/>
<comment type="similarity">
    <text evidence="1 12">Belongs to the helicase family. DnaB subfamily.</text>
</comment>
<evidence type="ECO:0000256" key="3">
    <source>
        <dbReference type="ARBA" id="ARBA00022705"/>
    </source>
</evidence>
<evidence type="ECO:0000256" key="1">
    <source>
        <dbReference type="ARBA" id="ARBA00008428"/>
    </source>
</evidence>
<dbReference type="NCBIfam" id="TIGR00665">
    <property type="entry name" value="DnaB"/>
    <property type="match status" value="1"/>
</dbReference>
<comment type="caution">
    <text evidence="16">The sequence shown here is derived from an EMBL/GenBank/DDBJ whole genome shotgun (WGS) entry which is preliminary data.</text>
</comment>
<evidence type="ECO:0000256" key="10">
    <source>
        <dbReference type="ARBA" id="ARBA00048954"/>
    </source>
</evidence>
<keyword evidence="9" id="KW-0413">Isomerase</keyword>
<dbReference type="GO" id="GO:0006269">
    <property type="term" value="P:DNA replication, synthesis of primer"/>
    <property type="evidence" value="ECO:0007669"/>
    <property type="project" value="UniProtKB-UniRule"/>
</dbReference>
<dbReference type="HOGENOM" id="CLU_005373_0_0_7"/>
<evidence type="ECO:0000256" key="8">
    <source>
        <dbReference type="ARBA" id="ARBA00023125"/>
    </source>
</evidence>
<sequence length="495" mass="55383">MPTNPTPQIISIESTLIASILFDSETFSEIADVLSGNDFLHTSHRKIFDVCKSLHSQGIPITPEFVLSRLEGAYFVSQAEFSEIIATSPIANIQGYIAEIKDASIKRQLNKFAMLIADKTGDSALKGIEILDEIEKGIYDISSQGAETSFRGSKEVVEHTINLIKERKERGNTVLVGLNTGFARLNHFTAGFKKGELIVLGARPSMGKTALCLAFVQSVLNSGKGAAIFSLEMPAEQLMFRMFASLSNITLQDLIIGKMNDNEMSEFTRIAQSVSQKPLYIDDSSDLSIAQLRSKLRKLKSQDDSVSFAVIDYLQLMRGSGTRRGDGARQEEISEISRGLKTLARDLEIPILALSQLNRSLESRDDKRPMLSDLRESGAIEQDADIILFLYREFVYVDRALRAKIAKARQEGKKDDEVRKLEQERKEKREENVIETAEIIIAKNRNGEIDEVKVQFNAPFVRFEDRASERETSYQPTNTKMDLPDSPDSIDVVQI</sequence>
<evidence type="ECO:0000256" key="5">
    <source>
        <dbReference type="ARBA" id="ARBA00022801"/>
    </source>
</evidence>
<keyword evidence="17" id="KW-1185">Reference proteome</keyword>
<dbReference type="GO" id="GO:0005524">
    <property type="term" value="F:ATP binding"/>
    <property type="evidence" value="ECO:0007669"/>
    <property type="project" value="UniProtKB-UniRule"/>
</dbReference>
<dbReference type="OrthoDB" id="9773982at2"/>
<evidence type="ECO:0000256" key="14">
    <source>
        <dbReference type="SAM" id="MobiDB-lite"/>
    </source>
</evidence>
<keyword evidence="6 12" id="KW-0347">Helicase</keyword>
<keyword evidence="7 12" id="KW-0067">ATP-binding</keyword>
<dbReference type="SUPFAM" id="SSF48024">
    <property type="entry name" value="N-terminal domain of DnaB helicase"/>
    <property type="match status" value="1"/>
</dbReference>
<keyword evidence="13" id="KW-0175">Coiled coil</keyword>
<dbReference type="STRING" id="1357400.HMPREF2086_01291"/>
<feature type="region of interest" description="Disordered" evidence="14">
    <location>
        <begin position="467"/>
        <end position="495"/>
    </location>
</feature>
<dbReference type="InterPro" id="IPR007692">
    <property type="entry name" value="DNA_helicase_DnaB"/>
</dbReference>
<dbReference type="RefSeq" id="WP_023928033.1">
    <property type="nucleotide sequence ID" value="NZ_KI669454.1"/>
</dbReference>
<gene>
    <name evidence="16" type="ORF">HMPREF2086_01291</name>
</gene>
<evidence type="ECO:0000256" key="7">
    <source>
        <dbReference type="ARBA" id="ARBA00022840"/>
    </source>
</evidence>
<dbReference type="Gene3D" id="3.40.50.300">
    <property type="entry name" value="P-loop containing nucleotide triphosphate hydrolases"/>
    <property type="match status" value="1"/>
</dbReference>
<dbReference type="PROSITE" id="PS51199">
    <property type="entry name" value="SF4_HELICASE"/>
    <property type="match status" value="1"/>
</dbReference>
<dbReference type="Proteomes" id="UP000018731">
    <property type="component" value="Unassembled WGS sequence"/>
</dbReference>
<dbReference type="CDD" id="cd00984">
    <property type="entry name" value="DnaB_C"/>
    <property type="match status" value="1"/>
</dbReference>
<dbReference type="GO" id="GO:0043139">
    <property type="term" value="F:5'-3' DNA helicase activity"/>
    <property type="evidence" value="ECO:0007669"/>
    <property type="project" value="UniProtKB-EC"/>
</dbReference>
<dbReference type="PANTHER" id="PTHR30153:SF2">
    <property type="entry name" value="REPLICATIVE DNA HELICASE"/>
    <property type="match status" value="1"/>
</dbReference>
<feature type="domain" description="SF4 helicase" evidence="15">
    <location>
        <begin position="171"/>
        <end position="470"/>
    </location>
</feature>
<dbReference type="PATRIC" id="fig|1357400.3.peg.1731"/>
<accession>V8C9U4</accession>
<dbReference type="Pfam" id="PF03796">
    <property type="entry name" value="DnaB_C"/>
    <property type="match status" value="1"/>
</dbReference>
<keyword evidence="8 12" id="KW-0238">DNA-binding</keyword>
<keyword evidence="3 12" id="KW-0235">DNA replication</keyword>
<evidence type="ECO:0000259" key="15">
    <source>
        <dbReference type="PROSITE" id="PS51199"/>
    </source>
</evidence>
<comment type="catalytic activity">
    <reaction evidence="10 12">
        <text>ATP + H2O = ADP + phosphate + H(+)</text>
        <dbReference type="Rhea" id="RHEA:13065"/>
        <dbReference type="ChEBI" id="CHEBI:15377"/>
        <dbReference type="ChEBI" id="CHEBI:15378"/>
        <dbReference type="ChEBI" id="CHEBI:30616"/>
        <dbReference type="ChEBI" id="CHEBI:43474"/>
        <dbReference type="ChEBI" id="CHEBI:456216"/>
        <dbReference type="EC" id="5.6.2.3"/>
    </reaction>
</comment>
<dbReference type="InterPro" id="IPR016136">
    <property type="entry name" value="DNA_helicase_N/primase_C"/>
</dbReference>
<evidence type="ECO:0000256" key="2">
    <source>
        <dbReference type="ARBA" id="ARBA00022515"/>
    </source>
</evidence>
<dbReference type="SUPFAM" id="SSF52540">
    <property type="entry name" value="P-loop containing nucleoside triphosphate hydrolases"/>
    <property type="match status" value="1"/>
</dbReference>
<dbReference type="GO" id="GO:1990077">
    <property type="term" value="C:primosome complex"/>
    <property type="evidence" value="ECO:0007669"/>
    <property type="project" value="UniProtKB-UniRule"/>
</dbReference>
<dbReference type="Pfam" id="PF00772">
    <property type="entry name" value="DnaB"/>
    <property type="match status" value="1"/>
</dbReference>
<dbReference type="InterPro" id="IPR007693">
    <property type="entry name" value="DNA_helicase_DnaB-like_N"/>
</dbReference>
<evidence type="ECO:0000256" key="4">
    <source>
        <dbReference type="ARBA" id="ARBA00022741"/>
    </source>
</evidence>
<dbReference type="InterPro" id="IPR027417">
    <property type="entry name" value="P-loop_NTPase"/>
</dbReference>
<name>V8C9U4_9HELI</name>
<dbReference type="GO" id="GO:0003677">
    <property type="term" value="F:DNA binding"/>
    <property type="evidence" value="ECO:0007669"/>
    <property type="project" value="UniProtKB-UniRule"/>
</dbReference>
<comment type="function">
    <text evidence="12">The main replicative DNA helicase, it participates in initiation and elongation during chromosome replication. Travels ahead of the DNA replisome, separating dsDNA into templates for DNA synthesis. A processive ATP-dependent 5'-3' DNA helicase it has DNA-dependent ATPase activity.</text>
</comment>
<dbReference type="GO" id="GO:0005829">
    <property type="term" value="C:cytosol"/>
    <property type="evidence" value="ECO:0007669"/>
    <property type="project" value="TreeGrafter"/>
</dbReference>
<keyword evidence="4 12" id="KW-0547">Nucleotide-binding</keyword>
<feature type="coiled-coil region" evidence="13">
    <location>
        <begin position="407"/>
        <end position="438"/>
    </location>
</feature>
<evidence type="ECO:0000256" key="12">
    <source>
        <dbReference type="RuleBase" id="RU362085"/>
    </source>
</evidence>
<protein>
    <recommendedName>
        <fullName evidence="11 12">Replicative DNA helicase</fullName>
        <ecNumber evidence="11 12">5.6.2.3</ecNumber>
    </recommendedName>
</protein>
<evidence type="ECO:0000256" key="13">
    <source>
        <dbReference type="SAM" id="Coils"/>
    </source>
</evidence>
<keyword evidence="2 12" id="KW-0639">Primosome</keyword>
<evidence type="ECO:0000313" key="16">
    <source>
        <dbReference type="EMBL" id="ETD23486.1"/>
    </source>
</evidence>
<dbReference type="EC" id="5.6.2.3" evidence="11 12"/>
<dbReference type="eggNOG" id="COG0305">
    <property type="taxonomic scope" value="Bacteria"/>
</dbReference>
<keyword evidence="5 12" id="KW-0378">Hydrolase</keyword>
<dbReference type="InterPro" id="IPR036185">
    <property type="entry name" value="DNA_heli_DnaB-like_N_sf"/>
</dbReference>
<evidence type="ECO:0000256" key="9">
    <source>
        <dbReference type="ARBA" id="ARBA00023235"/>
    </source>
</evidence>
<dbReference type="Gene3D" id="1.10.860.10">
    <property type="entry name" value="DNAb Helicase, Chain A"/>
    <property type="match status" value="1"/>
</dbReference>